<comment type="caution">
    <text evidence="4">The sequence shown here is derived from an EMBL/GenBank/DDBJ whole genome shotgun (WGS) entry which is preliminary data.</text>
</comment>
<evidence type="ECO:0000313" key="5">
    <source>
        <dbReference type="EMBL" id="MBB4445240.1"/>
    </source>
</evidence>
<dbReference type="Proteomes" id="UP000520770">
    <property type="component" value="Unassembled WGS sequence"/>
</dbReference>
<evidence type="ECO:0000256" key="1">
    <source>
        <dbReference type="SAM" id="MobiDB-lite"/>
    </source>
</evidence>
<dbReference type="SUPFAM" id="SSF50199">
    <property type="entry name" value="Staphylococcal nuclease"/>
    <property type="match status" value="1"/>
</dbReference>
<organism evidence="4 7">
    <name type="scientific">Aliirhizobium cellulosilyticum</name>
    <dbReference type="NCBI Taxonomy" id="393664"/>
    <lineage>
        <taxon>Bacteria</taxon>
        <taxon>Pseudomonadati</taxon>
        <taxon>Pseudomonadota</taxon>
        <taxon>Alphaproteobacteria</taxon>
        <taxon>Hyphomicrobiales</taxon>
        <taxon>Rhizobiaceae</taxon>
        <taxon>Aliirhizobium</taxon>
    </lineage>
</organism>
<reference evidence="6 7" key="1">
    <citation type="submission" date="2020-08" db="EMBL/GenBank/DDBJ databases">
        <title>Genomic Encyclopedia of Type Strains, Phase IV (KMG-V): Genome sequencing to study the core and pangenomes of soil and plant-associated prokaryotes.</title>
        <authorList>
            <person name="Whitman W."/>
        </authorList>
    </citation>
    <scope>NUCLEOTIDE SEQUENCE [LARGE SCALE GENOMIC DNA]</scope>
    <source>
        <strain evidence="4 7">SEMIA 444</strain>
        <strain evidence="3 6">SEMIA 448</strain>
        <strain evidence="5 8">SEMIA 452</strain>
    </source>
</reference>
<evidence type="ECO:0000313" key="7">
    <source>
        <dbReference type="Proteomes" id="UP000524535"/>
    </source>
</evidence>
<evidence type="ECO:0000256" key="2">
    <source>
        <dbReference type="SAM" id="Phobius"/>
    </source>
</evidence>
<keyword evidence="4" id="KW-0378">Hydrolase</keyword>
<feature type="compositionally biased region" description="Basic and acidic residues" evidence="1">
    <location>
        <begin position="60"/>
        <end position="75"/>
    </location>
</feature>
<dbReference type="Gene3D" id="2.40.50.90">
    <property type="match status" value="1"/>
</dbReference>
<protein>
    <submittedName>
        <fullName evidence="4">Endonuclease YncB(Thermonuclease family)</fullName>
    </submittedName>
</protein>
<dbReference type="GO" id="GO:0004519">
    <property type="term" value="F:endonuclease activity"/>
    <property type="evidence" value="ECO:0007669"/>
    <property type="project" value="UniProtKB-KW"/>
</dbReference>
<dbReference type="EMBL" id="JACIGW010000001">
    <property type="protein sequence ID" value="MBB4347054.1"/>
    <property type="molecule type" value="Genomic_DNA"/>
</dbReference>
<keyword evidence="2" id="KW-1133">Transmembrane helix</keyword>
<dbReference type="Proteomes" id="UP000576087">
    <property type="component" value="Unassembled WGS sequence"/>
</dbReference>
<feature type="compositionally biased region" description="Basic residues" evidence="1">
    <location>
        <begin position="8"/>
        <end position="19"/>
    </location>
</feature>
<feature type="region of interest" description="Disordered" evidence="1">
    <location>
        <begin position="60"/>
        <end position="101"/>
    </location>
</feature>
<dbReference type="InterPro" id="IPR035437">
    <property type="entry name" value="SNase_OB-fold_sf"/>
</dbReference>
<dbReference type="AlphaFoldDB" id="A0A7W6TBM1"/>
<evidence type="ECO:0000313" key="8">
    <source>
        <dbReference type="Proteomes" id="UP000576087"/>
    </source>
</evidence>
<keyword evidence="4" id="KW-0540">Nuclease</keyword>
<evidence type="ECO:0000313" key="6">
    <source>
        <dbReference type="Proteomes" id="UP000520770"/>
    </source>
</evidence>
<keyword evidence="2" id="KW-0472">Membrane</keyword>
<evidence type="ECO:0000313" key="4">
    <source>
        <dbReference type="EMBL" id="MBB4410552.1"/>
    </source>
</evidence>
<dbReference type="EMBL" id="JACIGY010000001">
    <property type="protein sequence ID" value="MBB4410552.1"/>
    <property type="molecule type" value="Genomic_DNA"/>
</dbReference>
<evidence type="ECO:0000313" key="3">
    <source>
        <dbReference type="EMBL" id="MBB4347054.1"/>
    </source>
</evidence>
<name>A0A7W6TBM1_9HYPH</name>
<accession>A0A7W6TBM1</accession>
<dbReference type="RefSeq" id="WP_183821291.1">
    <property type="nucleotide sequence ID" value="NZ_JACIGW010000001.1"/>
</dbReference>
<dbReference type="Proteomes" id="UP000524535">
    <property type="component" value="Unassembled WGS sequence"/>
</dbReference>
<feature type="region of interest" description="Disordered" evidence="1">
    <location>
        <begin position="1"/>
        <end position="24"/>
    </location>
</feature>
<keyword evidence="4" id="KW-0255">Endonuclease</keyword>
<keyword evidence="7" id="KW-1185">Reference proteome</keyword>
<dbReference type="EMBL" id="JACIHM010000001">
    <property type="protein sequence ID" value="MBB4445240.1"/>
    <property type="molecule type" value="Genomic_DNA"/>
</dbReference>
<gene>
    <name evidence="4" type="ORF">GGE31_001023</name>
    <name evidence="3" type="ORF">GGE33_000762</name>
    <name evidence="5" type="ORF">GGE35_001022</name>
</gene>
<feature type="transmembrane region" description="Helical" evidence="2">
    <location>
        <begin position="26"/>
        <end position="43"/>
    </location>
</feature>
<keyword evidence="2" id="KW-0812">Transmembrane</keyword>
<sequence length="254" mass="26928">MAPSRAKSGSKRKSSRRAPSRSGSSFWPWMAALVAIGGGIALYDNFSPARKFVASLTTDKPAHTTTREETREKVAVAKPQPAPSHRSVTPVPPRPVGPPDQTQTAAIIPPAPVGKPGLEVASLSAAAPKSGESLAGGYQGKFFLCGTAKQDDCVVTADRFVFHGQKIRLVGIEVPDIKKPRCEAERIKASDAKLRVRAFLDSGPFELVTWQGNNSAVDGHQLRDVTRNGRSLADVLVNEGLAKRPGAGKGGWCG</sequence>
<proteinExistence type="predicted"/>